<evidence type="ECO:0000256" key="3">
    <source>
        <dbReference type="ARBA" id="ARBA00022490"/>
    </source>
</evidence>
<reference evidence="8" key="1">
    <citation type="submission" date="2025-05" db="UniProtKB">
        <authorList>
            <consortium name="Ensembl"/>
        </authorList>
    </citation>
    <scope>IDENTIFICATION</scope>
</reference>
<evidence type="ECO:0000256" key="7">
    <source>
        <dbReference type="SAM" id="MobiDB-lite"/>
    </source>
</evidence>
<dbReference type="PRINTS" id="PR01802">
    <property type="entry name" value="SYNEMBRYN"/>
</dbReference>
<comment type="subcellular location">
    <subcellularLocation>
        <location evidence="1">Cytoplasm</location>
        <location evidence="1">Cell cortex</location>
    </subcellularLocation>
</comment>
<dbReference type="InterPro" id="IPR008376">
    <property type="entry name" value="Chaperone_Ric-8_A/B"/>
</dbReference>
<dbReference type="GO" id="GO:0005938">
    <property type="term" value="C:cell cortex"/>
    <property type="evidence" value="ECO:0007669"/>
    <property type="project" value="UniProtKB-SubCell"/>
</dbReference>
<evidence type="ECO:0000313" key="9">
    <source>
        <dbReference type="Proteomes" id="UP000261560"/>
    </source>
</evidence>
<dbReference type="Proteomes" id="UP000261560">
    <property type="component" value="Unplaced"/>
</dbReference>
<evidence type="ECO:0000256" key="2">
    <source>
        <dbReference type="ARBA" id="ARBA00009049"/>
    </source>
</evidence>
<dbReference type="InterPro" id="IPR019318">
    <property type="entry name" value="Gua_nucleotide_exch_fac_Ric8"/>
</dbReference>
<dbReference type="GO" id="GO:0005886">
    <property type="term" value="C:plasma membrane"/>
    <property type="evidence" value="ECO:0007669"/>
    <property type="project" value="TreeGrafter"/>
</dbReference>
<comment type="similarity">
    <text evidence="2 6">Belongs to the synembryn family.</text>
</comment>
<dbReference type="GO" id="GO:0005085">
    <property type="term" value="F:guanyl-nucleotide exchange factor activity"/>
    <property type="evidence" value="ECO:0007669"/>
    <property type="project" value="UniProtKB-UniRule"/>
</dbReference>
<sequence>MAPDVERIIASISIGDQDTVQLLLDSYNTQYADCFFFDSEAQERKQQQRLDEFRKMKVRECASNSDSDEDSDEEKPDLLLRQDLAAALLSFVSGQLQPAVLRVCLHTLRILSRDCRALGPMVSDTALFTLAHLGGILTNKAKGEQTPGCRETLDADGTSDVSLSEAVRAAATTHTSTVCSSRWRGGEERMLVPGKRDTREEDSEDEEKEEDGEVCRKEAMKVLCNIIYNSPHAQQRASALRLMQGLWESLKEGIWSRVPPSGQFYKLRLLFLLTALRPELRLQLQQERGVPVLTKALEQCLVARWEDGCEGVIDNEAPPISKRRSQDIIEILKTLFNIAHRFHKQEPDEEEAGLCRHLAAVLRRCLLLSCDGEDTLEELQGHTVNILSALPLTCLDVMVAVPVEGASHKCEGVNMDCVHALLLFMDRRLNRSQKLKEKLTPVLNLLTESSRVHRETRHYLRQKILPPLREVGVRPEQDSTLRGRLVRLMTHVDTDVKDCAAELLFVLCKENVSRFVKYTGYGNAAGLLAARGLLNGRRNSGDSQFASHYSSDSDSDTEEYREAKAKINLVTGRVEAEQPDPMEGMTDEEKEEEARRLISMINRLSRDQIIQPMEVTAEGRLAPLYSKMRGFTEEEEEEEDSEEEEEEILDMKAEMRKDKQMD</sequence>
<comment type="subunit">
    <text evidence="6">Interacts with some GDP-bound G alpha proteins. Does not interact with G-alpha proteins when they are in complex with subunits beta and gamma.</text>
</comment>
<dbReference type="STRING" id="30732.ENSOMEP00000012253"/>
<dbReference type="AlphaFoldDB" id="A0A3B3DK39"/>
<proteinExistence type="inferred from homology"/>
<evidence type="ECO:0000256" key="1">
    <source>
        <dbReference type="ARBA" id="ARBA00004544"/>
    </source>
</evidence>
<protein>
    <recommendedName>
        <fullName evidence="6">Synembryn</fullName>
    </recommendedName>
    <alternativeName>
        <fullName evidence="6">Protein Ric-8</fullName>
    </alternativeName>
</protein>
<evidence type="ECO:0000256" key="6">
    <source>
        <dbReference type="RuleBase" id="RU369048"/>
    </source>
</evidence>
<comment type="function">
    <text evidence="6">Chaperone that specifically binds and folds nascent G alpha proteins prior to G protein heterotrimer formation. Also acts as a guanine nucleotide exchange factor (GEF) for G alpha proteins by stimulating exchange of bound GDP for free GTP.</text>
</comment>
<evidence type="ECO:0000256" key="4">
    <source>
        <dbReference type="ARBA" id="ARBA00022658"/>
    </source>
</evidence>
<keyword evidence="4 6" id="KW-0344">Guanine-nucleotide releasing factor</keyword>
<name>A0A3B3DK39_ORYME</name>
<keyword evidence="5" id="KW-0143">Chaperone</keyword>
<dbReference type="PaxDb" id="30732-ENSOMEP00000012253"/>
<dbReference type="GeneID" id="112145939"/>
<feature type="compositionally biased region" description="Acidic residues" evidence="7">
    <location>
        <begin position="200"/>
        <end position="212"/>
    </location>
</feature>
<dbReference type="Pfam" id="PF10165">
    <property type="entry name" value="Ric8"/>
    <property type="match status" value="1"/>
</dbReference>
<keyword evidence="3 6" id="KW-0963">Cytoplasm</keyword>
<dbReference type="GO" id="GO:0001965">
    <property type="term" value="F:G-protein alpha-subunit binding"/>
    <property type="evidence" value="ECO:0007669"/>
    <property type="project" value="UniProtKB-UniRule"/>
</dbReference>
<accession>A0A3B3DK39</accession>
<evidence type="ECO:0000313" key="8">
    <source>
        <dbReference type="Ensembl" id="ENSOMEP00000029760.1"/>
    </source>
</evidence>
<feature type="compositionally biased region" description="Acidic residues" evidence="7">
    <location>
        <begin position="633"/>
        <end position="648"/>
    </location>
</feature>
<organism evidence="8 9">
    <name type="scientific">Oryzias melastigma</name>
    <name type="common">Marine medaka</name>
    <dbReference type="NCBI Taxonomy" id="30732"/>
    <lineage>
        <taxon>Eukaryota</taxon>
        <taxon>Metazoa</taxon>
        <taxon>Chordata</taxon>
        <taxon>Craniata</taxon>
        <taxon>Vertebrata</taxon>
        <taxon>Euteleostomi</taxon>
        <taxon>Actinopterygii</taxon>
        <taxon>Neopterygii</taxon>
        <taxon>Teleostei</taxon>
        <taxon>Neoteleostei</taxon>
        <taxon>Acanthomorphata</taxon>
        <taxon>Ovalentaria</taxon>
        <taxon>Atherinomorphae</taxon>
        <taxon>Beloniformes</taxon>
        <taxon>Adrianichthyidae</taxon>
        <taxon>Oryziinae</taxon>
        <taxon>Oryzias</taxon>
    </lineage>
</organism>
<dbReference type="PANTHER" id="PTHR12425:SF3">
    <property type="entry name" value="SYNEMBRYN"/>
    <property type="match status" value="1"/>
</dbReference>
<keyword evidence="9" id="KW-1185">Reference proteome</keyword>
<dbReference type="Ensembl" id="ENSOMET00000019545.1">
    <property type="protein sequence ID" value="ENSOMEP00000029760.1"/>
    <property type="gene ID" value="ENSOMEG00000001037.1"/>
</dbReference>
<dbReference type="InterPro" id="IPR011989">
    <property type="entry name" value="ARM-like"/>
</dbReference>
<evidence type="ECO:0000256" key="5">
    <source>
        <dbReference type="ARBA" id="ARBA00023186"/>
    </source>
</evidence>
<dbReference type="GeneTree" id="ENSGT00390000014700"/>
<dbReference type="Gene3D" id="1.25.10.10">
    <property type="entry name" value="Leucine-rich Repeat Variant"/>
    <property type="match status" value="1"/>
</dbReference>
<feature type="compositionally biased region" description="Basic and acidic residues" evidence="7">
    <location>
        <begin position="649"/>
        <end position="662"/>
    </location>
</feature>
<dbReference type="GO" id="GO:0007186">
    <property type="term" value="P:G protein-coupled receptor signaling pathway"/>
    <property type="evidence" value="ECO:0007669"/>
    <property type="project" value="TreeGrafter"/>
</dbReference>
<feature type="region of interest" description="Disordered" evidence="7">
    <location>
        <begin position="191"/>
        <end position="212"/>
    </location>
</feature>
<dbReference type="SUPFAM" id="SSF48371">
    <property type="entry name" value="ARM repeat"/>
    <property type="match status" value="1"/>
</dbReference>
<dbReference type="InterPro" id="IPR016024">
    <property type="entry name" value="ARM-type_fold"/>
</dbReference>
<feature type="region of interest" description="Disordered" evidence="7">
    <location>
        <begin position="630"/>
        <end position="662"/>
    </location>
</feature>
<dbReference type="Ensembl" id="ENSOMET00000019547.1">
    <property type="protein sequence ID" value="ENSOMEP00000012253.1"/>
    <property type="gene ID" value="ENSOMEG00000001037.1"/>
</dbReference>
<dbReference type="PANTHER" id="PTHR12425">
    <property type="entry name" value="SYNEMBRYN"/>
    <property type="match status" value="1"/>
</dbReference>
<dbReference type="RefSeq" id="XP_024127197.1">
    <property type="nucleotide sequence ID" value="XM_024271429.1"/>
</dbReference>